<dbReference type="EMBL" id="JAQQWM010000006">
    <property type="protein sequence ID" value="KAK8059905.1"/>
    <property type="molecule type" value="Genomic_DNA"/>
</dbReference>
<sequence>MDTSQHQETRTMGERKRGRVEGRSPSTKVVLASVLAAVSPVMSQSGCVSLAGSKTCPAFSSASISTGSYLTGLYPFLKDVTDRASFDEQLNSYVRTSYVASKYQQLLGCGNINLLNTSNLYARFTTSVICNAIVQNSIQECTLTGNAARPLCADSCANYAQSEALVASDKSLCSNPNGNSQNQIRADFTNCALPANSLSTSNCIQAIENEPQNCGYSDSTIGICSYCAAGGINSTDTCCYNSKIDDRCAGVVLPQITPVMTFPPMPTNTNGSTPAPESNKSNNGLSGGAIAGIVIGSIVGLALLAFLLFLCIRLSRRRGNSQKGSVFNQPAPSRAGVTTAQSQQISEKRPTTAPQGYEILPGGRIARMSALEGHSGDSPSRHGGSRHGASRRGVSSAGGATAAGAAAGYMASRRRGDNHSSSDEYGDSPRSEARAGVLRPPPMTSRRNGSLSSGSILIGEDPQSPTSAGGMSLGGVASQQSEQLPFFKDYYSQDDIRPGDRVAVLWAYQPRAVDEFALERGHMLKIVGIWDDGWATGVMVDEMADEWEARRQAQRDSGVSHTSGRMRETSPPASGEIKAFPLVCVCLPEHWRKTIEGDGSTEAGSSAHPGNQWT</sequence>
<reference evidence="3 4" key="1">
    <citation type="submission" date="2023-01" db="EMBL/GenBank/DDBJ databases">
        <title>Analysis of 21 Apiospora genomes using comparative genomics revels a genus with tremendous synthesis potential of carbohydrate active enzymes and secondary metabolites.</title>
        <authorList>
            <person name="Sorensen T."/>
        </authorList>
    </citation>
    <scope>NUCLEOTIDE SEQUENCE [LARGE SCALE GENOMIC DNA]</scope>
    <source>
        <strain evidence="3 4">CBS 83171</strain>
    </source>
</reference>
<evidence type="ECO:0000256" key="2">
    <source>
        <dbReference type="SAM" id="Phobius"/>
    </source>
</evidence>
<accession>A0ABR1ULV6</accession>
<feature type="region of interest" description="Disordered" evidence="1">
    <location>
        <begin position="321"/>
        <end position="477"/>
    </location>
</feature>
<keyword evidence="2" id="KW-1133">Transmembrane helix</keyword>
<evidence type="ECO:0000313" key="3">
    <source>
        <dbReference type="EMBL" id="KAK8059905.1"/>
    </source>
</evidence>
<dbReference type="InterPro" id="IPR036028">
    <property type="entry name" value="SH3-like_dom_sf"/>
</dbReference>
<gene>
    <name evidence="3" type="ORF">PG996_009835</name>
</gene>
<organism evidence="3 4">
    <name type="scientific">Apiospora saccharicola</name>
    <dbReference type="NCBI Taxonomy" id="335842"/>
    <lineage>
        <taxon>Eukaryota</taxon>
        <taxon>Fungi</taxon>
        <taxon>Dikarya</taxon>
        <taxon>Ascomycota</taxon>
        <taxon>Pezizomycotina</taxon>
        <taxon>Sordariomycetes</taxon>
        <taxon>Xylariomycetidae</taxon>
        <taxon>Amphisphaeriales</taxon>
        <taxon>Apiosporaceae</taxon>
        <taxon>Apiospora</taxon>
    </lineage>
</organism>
<proteinExistence type="predicted"/>
<dbReference type="Proteomes" id="UP001446871">
    <property type="component" value="Unassembled WGS sequence"/>
</dbReference>
<dbReference type="PANTHER" id="PTHR16861:SF4">
    <property type="entry name" value="SH3 DOMAIN PROTEIN (AFU_ORTHOLOGUE AFUA_1G13610)"/>
    <property type="match status" value="1"/>
</dbReference>
<comment type="caution">
    <text evidence="3">The sequence shown here is derived from an EMBL/GenBank/DDBJ whole genome shotgun (WGS) entry which is preliminary data.</text>
</comment>
<evidence type="ECO:0000313" key="4">
    <source>
        <dbReference type="Proteomes" id="UP001446871"/>
    </source>
</evidence>
<keyword evidence="2" id="KW-0472">Membrane</keyword>
<evidence type="ECO:0000256" key="1">
    <source>
        <dbReference type="SAM" id="MobiDB-lite"/>
    </source>
</evidence>
<dbReference type="PANTHER" id="PTHR16861">
    <property type="entry name" value="GLYCOPROTEIN 38"/>
    <property type="match status" value="1"/>
</dbReference>
<feature type="transmembrane region" description="Helical" evidence="2">
    <location>
        <begin position="289"/>
        <end position="312"/>
    </location>
</feature>
<feature type="region of interest" description="Disordered" evidence="1">
    <location>
        <begin position="1"/>
        <end position="25"/>
    </location>
</feature>
<protein>
    <recommendedName>
        <fullName evidence="5">SH3 domain-containing protein</fullName>
    </recommendedName>
</protein>
<feature type="compositionally biased region" description="Low complexity" evidence="1">
    <location>
        <begin position="391"/>
        <end position="411"/>
    </location>
</feature>
<keyword evidence="4" id="KW-1185">Reference proteome</keyword>
<feature type="region of interest" description="Disordered" evidence="1">
    <location>
        <begin position="552"/>
        <end position="573"/>
    </location>
</feature>
<feature type="compositionally biased region" description="Basic and acidic residues" evidence="1">
    <location>
        <begin position="414"/>
        <end position="433"/>
    </location>
</feature>
<keyword evidence="2" id="KW-0812">Transmembrane</keyword>
<evidence type="ECO:0008006" key="5">
    <source>
        <dbReference type="Google" id="ProtNLM"/>
    </source>
</evidence>
<name>A0ABR1ULV6_9PEZI</name>
<dbReference type="SUPFAM" id="SSF50044">
    <property type="entry name" value="SH3-domain"/>
    <property type="match status" value="1"/>
</dbReference>
<feature type="compositionally biased region" description="Low complexity" evidence="1">
    <location>
        <begin position="449"/>
        <end position="459"/>
    </location>
</feature>
<feature type="compositionally biased region" description="Basic and acidic residues" evidence="1">
    <location>
        <begin position="1"/>
        <end position="22"/>
    </location>
</feature>
<feature type="compositionally biased region" description="Polar residues" evidence="1">
    <location>
        <begin position="321"/>
        <end position="345"/>
    </location>
</feature>